<evidence type="ECO:0000259" key="5">
    <source>
        <dbReference type="PROSITE" id="PS51677"/>
    </source>
</evidence>
<keyword evidence="4" id="KW-0812">Transmembrane</keyword>
<protein>
    <submittedName>
        <fullName evidence="6">Peptidoglycan/xylan/chitin deacetylase, PgdA/CDA1 family</fullName>
    </submittedName>
</protein>
<dbReference type="GO" id="GO:0016810">
    <property type="term" value="F:hydrolase activity, acting on carbon-nitrogen (but not peptide) bonds"/>
    <property type="evidence" value="ECO:0007669"/>
    <property type="project" value="InterPro"/>
</dbReference>
<dbReference type="PANTHER" id="PTHR10587:SF133">
    <property type="entry name" value="CHITIN DEACETYLASE 1-RELATED"/>
    <property type="match status" value="1"/>
</dbReference>
<accession>A0A1G6HUQ0</accession>
<dbReference type="InterPro" id="IPR050248">
    <property type="entry name" value="Polysacc_deacetylase_ArnD"/>
</dbReference>
<evidence type="ECO:0000256" key="2">
    <source>
        <dbReference type="ARBA" id="ARBA00022801"/>
    </source>
</evidence>
<dbReference type="Pfam" id="PF01522">
    <property type="entry name" value="Polysacc_deac_1"/>
    <property type="match status" value="1"/>
</dbReference>
<evidence type="ECO:0000256" key="3">
    <source>
        <dbReference type="SAM" id="MobiDB-lite"/>
    </source>
</evidence>
<dbReference type="PANTHER" id="PTHR10587">
    <property type="entry name" value="GLYCOSYL TRANSFERASE-RELATED"/>
    <property type="match status" value="1"/>
</dbReference>
<evidence type="ECO:0000313" key="7">
    <source>
        <dbReference type="Proteomes" id="UP000199387"/>
    </source>
</evidence>
<dbReference type="PROSITE" id="PS51677">
    <property type="entry name" value="NODB"/>
    <property type="match status" value="1"/>
</dbReference>
<dbReference type="GO" id="GO:0016020">
    <property type="term" value="C:membrane"/>
    <property type="evidence" value="ECO:0007669"/>
    <property type="project" value="TreeGrafter"/>
</dbReference>
<feature type="transmembrane region" description="Helical" evidence="4">
    <location>
        <begin position="6"/>
        <end position="26"/>
    </location>
</feature>
<keyword evidence="1" id="KW-0479">Metal-binding</keyword>
<name>A0A1G6HUQ0_9BACL</name>
<evidence type="ECO:0000313" key="6">
    <source>
        <dbReference type="EMBL" id="SDB97196.1"/>
    </source>
</evidence>
<dbReference type="AlphaFoldDB" id="A0A1G6HUQ0"/>
<dbReference type="RefSeq" id="WP_176757740.1">
    <property type="nucleotide sequence ID" value="NZ_FMZA01000001.1"/>
</dbReference>
<feature type="domain" description="NodB homology" evidence="5">
    <location>
        <begin position="122"/>
        <end position="302"/>
    </location>
</feature>
<dbReference type="SUPFAM" id="SSF88713">
    <property type="entry name" value="Glycoside hydrolase/deacetylase"/>
    <property type="match status" value="1"/>
</dbReference>
<evidence type="ECO:0000256" key="1">
    <source>
        <dbReference type="ARBA" id="ARBA00022723"/>
    </source>
</evidence>
<gene>
    <name evidence="6" type="ORF">SAMN04488112_101216</name>
</gene>
<dbReference type="GO" id="GO:0005975">
    <property type="term" value="P:carbohydrate metabolic process"/>
    <property type="evidence" value="ECO:0007669"/>
    <property type="project" value="InterPro"/>
</dbReference>
<proteinExistence type="predicted"/>
<dbReference type="Gene3D" id="3.20.20.370">
    <property type="entry name" value="Glycoside hydrolase/deacetylase"/>
    <property type="match status" value="1"/>
</dbReference>
<dbReference type="EMBL" id="FMZA01000001">
    <property type="protein sequence ID" value="SDB97196.1"/>
    <property type="molecule type" value="Genomic_DNA"/>
</dbReference>
<evidence type="ECO:0000256" key="4">
    <source>
        <dbReference type="SAM" id="Phobius"/>
    </source>
</evidence>
<dbReference type="InterPro" id="IPR011330">
    <property type="entry name" value="Glyco_hydro/deAcase_b/a-brl"/>
</dbReference>
<feature type="region of interest" description="Disordered" evidence="3">
    <location>
        <begin position="36"/>
        <end position="113"/>
    </location>
</feature>
<keyword evidence="7" id="KW-1185">Reference proteome</keyword>
<keyword evidence="4" id="KW-0472">Membrane</keyword>
<feature type="compositionally biased region" description="Basic and acidic residues" evidence="3">
    <location>
        <begin position="74"/>
        <end position="84"/>
    </location>
</feature>
<keyword evidence="4" id="KW-1133">Transmembrane helix</keyword>
<organism evidence="6 7">
    <name type="scientific">Melghirimyces thermohalophilus</name>
    <dbReference type="NCBI Taxonomy" id="1236220"/>
    <lineage>
        <taxon>Bacteria</taxon>
        <taxon>Bacillati</taxon>
        <taxon>Bacillota</taxon>
        <taxon>Bacilli</taxon>
        <taxon>Bacillales</taxon>
        <taxon>Thermoactinomycetaceae</taxon>
        <taxon>Melghirimyces</taxon>
    </lineage>
</organism>
<dbReference type="GO" id="GO:0046872">
    <property type="term" value="F:metal ion binding"/>
    <property type="evidence" value="ECO:0007669"/>
    <property type="project" value="UniProtKB-KW"/>
</dbReference>
<reference evidence="6 7" key="1">
    <citation type="submission" date="2016-10" db="EMBL/GenBank/DDBJ databases">
        <authorList>
            <person name="de Groot N.N."/>
        </authorList>
    </citation>
    <scope>NUCLEOTIDE SEQUENCE [LARGE SCALE GENOMIC DNA]</scope>
    <source>
        <strain evidence="6 7">DSM 45514</strain>
    </source>
</reference>
<keyword evidence="2" id="KW-0378">Hydrolase</keyword>
<dbReference type="Proteomes" id="UP000199387">
    <property type="component" value="Unassembled WGS sequence"/>
</dbReference>
<dbReference type="InterPro" id="IPR002509">
    <property type="entry name" value="NODB_dom"/>
</dbReference>
<sequence length="316" mass="35162">MQETWLRAGLLFFLGIWVIGSSMYNLSYANNAGERMQRQAEGNNHAPQVEPADPSPSAPSEQKEGAETEDNPETETHPKEKSQRESASSTPEPARAAQKQEEEKSRKHPAPLVIYHGPKQEKKVALTFDDGPDPVYTPKILDILRKKKVPGTFFVVGREVKAYPGITVQIAAEGHVLANHTWNHAYLPDLKKKEVKEELVRTAQVVEKLTGREMELMRPPYGAVAGQEKEVAHNGYRMINWDVDSLDWKGRRTPAQILQTVKSQVQPGSIILLHSGGGNRSATVKTLPLLIDQLQAKGYSFVTVDELIGVPAYRSE</sequence>
<dbReference type="CDD" id="cd10917">
    <property type="entry name" value="CE4_NodB_like_6s_7s"/>
    <property type="match status" value="1"/>
</dbReference>
<dbReference type="STRING" id="1236220.SAMN04488112_101216"/>